<dbReference type="Gene3D" id="2.130.10.10">
    <property type="entry name" value="YVTN repeat-like/Quinoprotein amine dehydrogenase"/>
    <property type="match status" value="2"/>
</dbReference>
<dbReference type="EMBL" id="CP029531">
    <property type="protein sequence ID" value="AYU81688.1"/>
    <property type="molecule type" value="Genomic_DNA"/>
</dbReference>
<dbReference type="InterPro" id="IPR004871">
    <property type="entry name" value="RSE1/DDB1/CPSF1_C"/>
</dbReference>
<keyword evidence="8" id="KW-1185">Reference proteome</keyword>
<keyword evidence="2" id="KW-0539">Nucleus</keyword>
<dbReference type="InterPro" id="IPR015943">
    <property type="entry name" value="WD40/YVTN_repeat-like_dom_sf"/>
</dbReference>
<dbReference type="VEuPathDB" id="TriTrypDB:LdBPK_321400.1"/>
<dbReference type="VEuPathDB" id="TriTrypDB:LDHU3_32.1770"/>
<feature type="region of interest" description="Disordered" evidence="3">
    <location>
        <begin position="205"/>
        <end position="237"/>
    </location>
</feature>
<reference evidence="7 8" key="1">
    <citation type="journal article" date="2018" name="Sci. Rep.">
        <title>A complete Leishmania donovani reference genome identifies novel genetic variations associated with virulence.</title>
        <authorList>
            <person name="Lypaczewski P."/>
            <person name="Hoshizaki J."/>
            <person name="Zhang W.-W."/>
            <person name="McCall L.-I."/>
            <person name="Torcivia-Rodriguez J."/>
            <person name="Simonyan V."/>
            <person name="Kaur A."/>
            <person name="Dewar K."/>
            <person name="Matlashewski G."/>
        </authorList>
    </citation>
    <scope>NUCLEOTIDE SEQUENCE [LARGE SCALE GENOMIC DNA]</scope>
    <source>
        <strain evidence="7 8">LdCL</strain>
    </source>
</reference>
<evidence type="ECO:0000256" key="2">
    <source>
        <dbReference type="ARBA" id="ARBA00023242"/>
    </source>
</evidence>
<dbReference type="Proteomes" id="UP000274082">
    <property type="component" value="Chromosome 32"/>
</dbReference>
<evidence type="ECO:0000313" key="8">
    <source>
        <dbReference type="Proteomes" id="UP000274082"/>
    </source>
</evidence>
<dbReference type="OrthoDB" id="6109at2759"/>
<dbReference type="Pfam" id="PF10433">
    <property type="entry name" value="Beta-prop_RSE1_1st"/>
    <property type="match status" value="1"/>
</dbReference>
<name>A0A3Q8IJ77_LEIDO</name>
<dbReference type="FunFam" id="2.130.10.10:FF:001474">
    <property type="entry name" value="Cleavage and polyadenylation specificity factor-like protein"/>
    <property type="match status" value="1"/>
</dbReference>
<evidence type="ECO:0000259" key="4">
    <source>
        <dbReference type="Pfam" id="PF03178"/>
    </source>
</evidence>
<dbReference type="VEuPathDB" id="TriTrypDB:LdCL_320019700"/>
<organism evidence="7 8">
    <name type="scientific">Leishmania donovani</name>
    <dbReference type="NCBI Taxonomy" id="5661"/>
    <lineage>
        <taxon>Eukaryota</taxon>
        <taxon>Discoba</taxon>
        <taxon>Euglenozoa</taxon>
        <taxon>Kinetoplastea</taxon>
        <taxon>Metakinetoplastina</taxon>
        <taxon>Trypanosomatida</taxon>
        <taxon>Trypanosomatidae</taxon>
        <taxon>Leishmaniinae</taxon>
        <taxon>Leishmania</taxon>
    </lineage>
</organism>
<evidence type="ECO:0000256" key="3">
    <source>
        <dbReference type="SAM" id="MobiDB-lite"/>
    </source>
</evidence>
<dbReference type="InterPro" id="IPR050358">
    <property type="entry name" value="RSE1/DDB1/CFT1"/>
</dbReference>
<evidence type="ECO:0000259" key="5">
    <source>
        <dbReference type="Pfam" id="PF10433"/>
    </source>
</evidence>
<feature type="region of interest" description="Disordered" evidence="3">
    <location>
        <begin position="677"/>
        <end position="700"/>
    </location>
</feature>
<evidence type="ECO:0000259" key="6">
    <source>
        <dbReference type="Pfam" id="PF23726"/>
    </source>
</evidence>
<sequence>MLHTAVAPLLPASVVTHTVSGYFLPDSSAAQKEKEVVAIRQNHLTLYRVKRTPHACAAAGLPPAEQLGQVAEVSLHAPPLAAATCRPLRTTSDVLVLLFDDFHVSFLQYNPVTVQFDTVALVQLDDRQLCLDRCPLSAMLRVDETGTYVAVLAKRSDLFFFPVLEMIDQQAMAQVQAENAAANASNSDMHSAAFAGNEEAAVTKTSGTATAAAPKPTVALNAWGDEDEDDDYDEAPNPRKQLEAAKSEQSVSEKTMAGDDSAVAFGAASAGPGTASSQKVTQGGATSLLLRVGTVTHWRLQDVKTALRNIRDVQFVESAGEPLLAFLFEKQPTWAGRVKLLEWRSKTVESHMLTCSIEWMKVTLANSTAPHMLSLSEVDGLPYDVTSMTPLPAFQDVPSAVFCVSRNMMVHVSTKSGYGVYVNATGEEQARSLKSSAVSLEAVQWRSASQALSTDLVKVNLNFANATSVLVSQSATTQRAPVVAAGAAAAADGHIQRLLVVTEEEGTVVDVHLQSHGYTVGSISAEIVMTGCFGSSYASIDPTRFFLGALNGDSRFIVSTPRDPCKVLQKFLGIGPVRDVDIVDTTTAAAETQEDTLDPSIEASPYADLFRSVELEAVPAMTAAQRKAVMDIALCSGSGSAGSLSILRRSIRSRVVRQEELNAISVFFLEPTNADARKRPRDIGNEGGRGDAPPASTVGGGAAPHPHLLISGSNFSILFAVRSDSVQQVRGAALSMAARTVYAVHLDWMPGLLQVTETELRLLSADGKRRLSSTEFLTLPAIQRASSQGAAANVALSALLVAEMRCVLVRFTDGQLLSFRLEDAKAMSMATLLLERVTAVAWWGSAARHLQQRQHALVVVQNMDLVLYTLQSPQAVQQASSFPNFALIPPFAMEGVETPVVKLRERLKAEPLPTVTHLAVFDQHEDPAASAAPTEATLVMILSSGELVTYRVVPADANGPRRCVKVIYHILDVAPEVDVVESIEARKKRLQEERAHLASVTQQMRHCSERLVPFRGLQDRHKGIYVCGQTPVFLVYHAATNQLVCTRHHATNAVRGFAPFHSRHVHGGFVYCGEGFVHFATMQPFGELLGSSGWWLERVRLGCTPHQVIYSPAAHGCFVVASRPQPFSPKRAPFDVQLRMVEDEEGNRVPHVIEPVSLPPLSATSGSPVPTNERYEVQFFSTLDWQCMGRLVLDVNEKVLSATLMQVTRDTTMDAANRSTTAPVCALATAYPLGEDVTTRGRILLLTTSQQGGQGMQQLRTLHEEPMKGPVTAITRVGEDCVAVAVGGTVRVYRYDTNKSTMETMAILYAGAYVTCLQAFRNYLVIGDLFNSVLFARYSEEIHTITILGRDTNAISVVSNDMLYHDTRFGLLVTDDARNLVCMSYKPRVLEEPGKPPKILESLLTVTGEYRLAGGVLLKMMRLRAASTRNSSVAIYVTNMGEIGYLVPLGDQTSRTGQWVGRRLQSEVAHAGGLPPRMFLGFPQDDPLRSLKGEEWMLHVPLLEQLYRQDLRTRKLVASAAQTQLERVMNVGATVSAELGHI</sequence>
<evidence type="ECO:0000313" key="7">
    <source>
        <dbReference type="EMBL" id="AYU81688.1"/>
    </source>
</evidence>
<dbReference type="PANTHER" id="PTHR10644">
    <property type="entry name" value="DNA REPAIR/RNA PROCESSING CPSF FAMILY"/>
    <property type="match status" value="1"/>
</dbReference>
<evidence type="ECO:0000256" key="1">
    <source>
        <dbReference type="ARBA" id="ARBA00004123"/>
    </source>
</evidence>
<feature type="domain" description="RSE1/DDB1/CPSF1 C-terminal" evidence="4">
    <location>
        <begin position="1175"/>
        <end position="1507"/>
    </location>
</feature>
<feature type="compositionally biased region" description="Acidic residues" evidence="3">
    <location>
        <begin position="224"/>
        <end position="234"/>
    </location>
</feature>
<accession>A0A3Q8IJ77</accession>
<protein>
    <submittedName>
        <fullName evidence="7">Cleavage and polyadenylation specificity factor-like protein</fullName>
    </submittedName>
</protein>
<dbReference type="InterPro" id="IPR058543">
    <property type="entry name" value="Beta-prop_RSE1/DDB1/CPSF1_2nd"/>
</dbReference>
<feature type="compositionally biased region" description="Low complexity" evidence="3">
    <location>
        <begin position="205"/>
        <end position="219"/>
    </location>
</feature>
<feature type="domain" description="RSE1/DDB1/CPSF1 first beta-propeller" evidence="5">
    <location>
        <begin position="15"/>
        <end position="172"/>
    </location>
</feature>
<dbReference type="GO" id="GO:0005634">
    <property type="term" value="C:nucleus"/>
    <property type="evidence" value="ECO:0007669"/>
    <property type="project" value="UniProtKB-SubCell"/>
</dbReference>
<dbReference type="Pfam" id="PF23726">
    <property type="entry name" value="Beta-prop_RSE1_2nd"/>
    <property type="match status" value="1"/>
</dbReference>
<gene>
    <name evidence="7" type="ORF">LdCL_320019700</name>
</gene>
<comment type="subcellular location">
    <subcellularLocation>
        <location evidence="1">Nucleus</location>
    </subcellularLocation>
</comment>
<dbReference type="Pfam" id="PF03178">
    <property type="entry name" value="CPSF_A"/>
    <property type="match status" value="1"/>
</dbReference>
<proteinExistence type="predicted"/>
<feature type="domain" description="RSE1/DDB1/CPSF1 second beta-propeller" evidence="6">
    <location>
        <begin position="695"/>
        <end position="1082"/>
    </location>
</feature>
<dbReference type="GO" id="GO:0003676">
    <property type="term" value="F:nucleic acid binding"/>
    <property type="evidence" value="ECO:0007669"/>
    <property type="project" value="InterPro"/>
</dbReference>
<dbReference type="InterPro" id="IPR018846">
    <property type="entry name" value="Beta-prop_RSE1/DDB1/CPSF1_1st"/>
</dbReference>